<reference evidence="3 4" key="1">
    <citation type="submission" date="2019-12" db="EMBL/GenBank/DDBJ databases">
        <authorList>
            <person name="Floudas D."/>
            <person name="Bentzer J."/>
            <person name="Ahren D."/>
            <person name="Johansson T."/>
            <person name="Persson P."/>
            <person name="Tunlid A."/>
        </authorList>
    </citation>
    <scope>NUCLEOTIDE SEQUENCE [LARGE SCALE GENOMIC DNA]</scope>
    <source>
        <strain evidence="3 4">CBS 102.39</strain>
    </source>
</reference>
<dbReference type="Gene3D" id="3.40.50.300">
    <property type="entry name" value="P-loop containing nucleotide triphosphate hydrolases"/>
    <property type="match status" value="1"/>
</dbReference>
<comment type="caution">
    <text evidence="3">The sequence shown here is derived from an EMBL/GenBank/DDBJ whole genome shotgun (WGS) entry which is preliminary data.</text>
</comment>
<dbReference type="InterPro" id="IPR027417">
    <property type="entry name" value="P-loop_NTPase"/>
</dbReference>
<name>A0A8H4QX48_9AGAR</name>
<dbReference type="AlphaFoldDB" id="A0A8H4QX48"/>
<protein>
    <recommendedName>
        <fullName evidence="2">Nephrocystin 3-like N-terminal domain-containing protein</fullName>
    </recommendedName>
</protein>
<dbReference type="Pfam" id="PF24883">
    <property type="entry name" value="NPHP3_N"/>
    <property type="match status" value="1"/>
</dbReference>
<proteinExistence type="predicted"/>
<sequence>MFSKAKNTVITGGLFQMQQIHEAKDDESQQAFMDVLQPKVALGAFHDSAERRDPPRCHPGTRTHALKAIMDWVRRAEKVCMFMWLYGPAGAGKTAIAQTIAEQCRSSNLLAATFFFSHMTADRNNERSLCSFGEFAKGPLLLTRALDTQLHDLLISPLNKAAKENAPEFNSRPRLVILDGLDECSDARTQLNVLKALAHAAEQLHKPLFFFIATRPEFYLRKTLSKAMGTKTSRISLDDEQHPRADIEVFLRSKFADIVDDHPAGPYLPDHWPSEEEISHIVTKSSGQFIYASTVMRFIEAYDHMPPERLRIIFSAAPVAGNESPFAELDALYLRIFSAVPTHNVENVLDIMSILLLTPGVEMTPSQLSDFLAYNPGEVYAILTALHSLIAIPSADDGPGRHLYTFHASLSDFLLDRSRSGEFYIDKPRAYAKLTKLSLKQFTSPNGTKEALKTARMIFKESIFHALIDTTLFCDLISMDIIIHLSWLCSGGREEQVSVDRTYWQSGTVFAWEKIPTRTLFRPLDPDVQKFVAWLQRTSSPASPDDYLLHHHRDAFDRWLLSELEEYPARLGRDELIAMLEVENISAYFNELYAALVNIVVLYEWSPGWHGRSIPIKLKSLPNPTLEVEQYLEILRSFFASEQRSGKHCFHPDKNLRLVSSIVLFLCLGRHEEEDNFEDVALECLPGILLRAAGSPRFPSRMSDFSSSAMFARLRISRQLKDIFFKNAHTPLLGNFSTALGIRNGSNQPYKKYVIRYGVTAD</sequence>
<dbReference type="PANTHER" id="PTHR10039">
    <property type="entry name" value="AMELOGENIN"/>
    <property type="match status" value="1"/>
</dbReference>
<accession>A0A8H4QX48</accession>
<feature type="domain" description="Nephrocystin 3-like N-terminal" evidence="2">
    <location>
        <begin position="69"/>
        <end position="215"/>
    </location>
</feature>
<evidence type="ECO:0000259" key="2">
    <source>
        <dbReference type="Pfam" id="PF24883"/>
    </source>
</evidence>
<keyword evidence="4" id="KW-1185">Reference proteome</keyword>
<gene>
    <name evidence="3" type="ORF">D9613_004935</name>
</gene>
<keyword evidence="1" id="KW-0677">Repeat</keyword>
<dbReference type="SUPFAM" id="SSF52540">
    <property type="entry name" value="P-loop containing nucleoside triphosphate hydrolases"/>
    <property type="match status" value="1"/>
</dbReference>
<organism evidence="3 4">
    <name type="scientific">Agrocybe pediades</name>
    <dbReference type="NCBI Taxonomy" id="84607"/>
    <lineage>
        <taxon>Eukaryota</taxon>
        <taxon>Fungi</taxon>
        <taxon>Dikarya</taxon>
        <taxon>Basidiomycota</taxon>
        <taxon>Agaricomycotina</taxon>
        <taxon>Agaricomycetes</taxon>
        <taxon>Agaricomycetidae</taxon>
        <taxon>Agaricales</taxon>
        <taxon>Agaricineae</taxon>
        <taxon>Strophariaceae</taxon>
        <taxon>Agrocybe</taxon>
    </lineage>
</organism>
<evidence type="ECO:0000256" key="1">
    <source>
        <dbReference type="ARBA" id="ARBA00022737"/>
    </source>
</evidence>
<dbReference type="PANTHER" id="PTHR10039:SF14">
    <property type="entry name" value="NACHT DOMAIN-CONTAINING PROTEIN"/>
    <property type="match status" value="1"/>
</dbReference>
<dbReference type="InterPro" id="IPR056884">
    <property type="entry name" value="NPHP3-like_N"/>
</dbReference>
<evidence type="ECO:0000313" key="4">
    <source>
        <dbReference type="Proteomes" id="UP000521872"/>
    </source>
</evidence>
<dbReference type="Proteomes" id="UP000521872">
    <property type="component" value="Unassembled WGS sequence"/>
</dbReference>
<evidence type="ECO:0000313" key="3">
    <source>
        <dbReference type="EMBL" id="KAF4619160.1"/>
    </source>
</evidence>
<dbReference type="EMBL" id="JAACJL010000016">
    <property type="protein sequence ID" value="KAF4619160.1"/>
    <property type="molecule type" value="Genomic_DNA"/>
</dbReference>